<dbReference type="EMBL" id="LAVV01012382">
    <property type="protein sequence ID" value="KNZ46751.1"/>
    <property type="molecule type" value="Genomic_DNA"/>
</dbReference>
<protein>
    <recommendedName>
        <fullName evidence="4">Phosphatidylethanolamine-binding protein</fullName>
    </recommendedName>
</protein>
<comment type="caution">
    <text evidence="2">The sequence shown here is derived from an EMBL/GenBank/DDBJ whole genome shotgun (WGS) entry which is preliminary data.</text>
</comment>
<dbReference type="InterPro" id="IPR008914">
    <property type="entry name" value="PEBP"/>
</dbReference>
<dbReference type="Pfam" id="PF01161">
    <property type="entry name" value="PBP"/>
    <property type="match status" value="1"/>
</dbReference>
<dbReference type="OrthoDB" id="2506647at2759"/>
<feature type="transmembrane region" description="Helical" evidence="1">
    <location>
        <begin position="15"/>
        <end position="38"/>
    </location>
</feature>
<evidence type="ECO:0000256" key="1">
    <source>
        <dbReference type="SAM" id="Phobius"/>
    </source>
</evidence>
<dbReference type="InterPro" id="IPR036610">
    <property type="entry name" value="PEBP-like_sf"/>
</dbReference>
<dbReference type="SUPFAM" id="SSF49777">
    <property type="entry name" value="PEBP-like"/>
    <property type="match status" value="1"/>
</dbReference>
<dbReference type="PANTHER" id="PTHR11362:SF82">
    <property type="entry name" value="PHOSPHATIDYLETHANOLAMINE-BINDING PROTEIN 4"/>
    <property type="match status" value="1"/>
</dbReference>
<evidence type="ECO:0000313" key="2">
    <source>
        <dbReference type="EMBL" id="KNZ46751.1"/>
    </source>
</evidence>
<gene>
    <name evidence="2" type="ORF">VP01_699g9</name>
</gene>
<dbReference type="AlphaFoldDB" id="A0A0L6UE07"/>
<dbReference type="InterPro" id="IPR035810">
    <property type="entry name" value="PEBP_euk"/>
</dbReference>
<dbReference type="Gene3D" id="3.90.280.10">
    <property type="entry name" value="PEBP-like"/>
    <property type="match status" value="1"/>
</dbReference>
<evidence type="ECO:0000313" key="3">
    <source>
        <dbReference type="Proteomes" id="UP000037035"/>
    </source>
</evidence>
<dbReference type="PANTHER" id="PTHR11362">
    <property type="entry name" value="PHOSPHATIDYLETHANOLAMINE-BINDING PROTEIN"/>
    <property type="match status" value="1"/>
</dbReference>
<sequence>MVLDEPVPSIQASSFFIFLEAVWRAGCLLACLLLASYFSITEQDERTGTNRQRTTIHEGISDGTQDAQDNPASGAVAKRDVQHAAAFVVGEVVPDLLPRFSPVATMRLLYHPNPFGTVFFPGQRVPESLTKEQPVMRIRPVPNQPLSPLLSPHLEYTLIVVDPDVPSRINATSGAFLNMLATRVKLVPNAPYFDLSFPADIVSPYSPPSPAEATGFHRYTFLLYHGLPNPQFMANNFFHSSSRFRFNLRSFVADAGLCDPIAAIFMFTENSNDEADLL</sequence>
<dbReference type="VEuPathDB" id="FungiDB:VP01_699g9"/>
<keyword evidence="1" id="KW-1133">Transmembrane helix</keyword>
<proteinExistence type="predicted"/>
<keyword evidence="1" id="KW-0812">Transmembrane</keyword>
<dbReference type="Proteomes" id="UP000037035">
    <property type="component" value="Unassembled WGS sequence"/>
</dbReference>
<keyword evidence="3" id="KW-1185">Reference proteome</keyword>
<reference evidence="2 3" key="1">
    <citation type="submission" date="2015-08" db="EMBL/GenBank/DDBJ databases">
        <title>Next Generation Sequencing and Analysis of the Genome of Puccinia sorghi L Schw, the Causal Agent of Maize Common Rust.</title>
        <authorList>
            <person name="Rochi L."/>
            <person name="Burguener G."/>
            <person name="Darino M."/>
            <person name="Turjanski A."/>
            <person name="Kreff E."/>
            <person name="Dieguez M.J."/>
            <person name="Sacco F."/>
        </authorList>
    </citation>
    <scope>NUCLEOTIDE SEQUENCE [LARGE SCALE GENOMIC DNA]</scope>
    <source>
        <strain evidence="2 3">RO10H11247</strain>
    </source>
</reference>
<dbReference type="STRING" id="27349.A0A0L6UE07"/>
<accession>A0A0L6UE07</accession>
<keyword evidence="1" id="KW-0472">Membrane</keyword>
<organism evidence="2 3">
    <name type="scientific">Puccinia sorghi</name>
    <dbReference type="NCBI Taxonomy" id="27349"/>
    <lineage>
        <taxon>Eukaryota</taxon>
        <taxon>Fungi</taxon>
        <taxon>Dikarya</taxon>
        <taxon>Basidiomycota</taxon>
        <taxon>Pucciniomycotina</taxon>
        <taxon>Pucciniomycetes</taxon>
        <taxon>Pucciniales</taxon>
        <taxon>Pucciniaceae</taxon>
        <taxon>Puccinia</taxon>
    </lineage>
</organism>
<name>A0A0L6UE07_9BASI</name>
<evidence type="ECO:0008006" key="4">
    <source>
        <dbReference type="Google" id="ProtNLM"/>
    </source>
</evidence>
<dbReference type="CDD" id="cd00866">
    <property type="entry name" value="PEBP_euk"/>
    <property type="match status" value="1"/>
</dbReference>